<accession>A0A559IHZ0</accession>
<dbReference type="NCBIfam" id="TIGR02115">
    <property type="entry name" value="potass_kdpF"/>
    <property type="match status" value="1"/>
</dbReference>
<dbReference type="GO" id="GO:0008556">
    <property type="term" value="F:P-type potassium transmembrane transporter activity"/>
    <property type="evidence" value="ECO:0007669"/>
    <property type="project" value="InterPro"/>
</dbReference>
<keyword evidence="2" id="KW-1185">Reference proteome</keyword>
<dbReference type="Proteomes" id="UP000318102">
    <property type="component" value="Unassembled WGS sequence"/>
</dbReference>
<gene>
    <name evidence="1" type="primary">kdpF</name>
    <name evidence="1" type="ORF">FPZ44_22115</name>
</gene>
<evidence type="ECO:0000313" key="2">
    <source>
        <dbReference type="Proteomes" id="UP000318102"/>
    </source>
</evidence>
<proteinExistence type="predicted"/>
<sequence>MMIALGVVIAALFLYLAYALVKPEKF</sequence>
<reference evidence="1 2" key="1">
    <citation type="submission" date="2019-07" db="EMBL/GenBank/DDBJ databases">
        <authorList>
            <person name="Kim J."/>
        </authorList>
    </citation>
    <scope>NUCLEOTIDE SEQUENCE [LARGE SCALE GENOMIC DNA]</scope>
    <source>
        <strain evidence="1 2">N4</strain>
    </source>
</reference>
<dbReference type="AlphaFoldDB" id="A0A559IHZ0"/>
<evidence type="ECO:0000313" key="1">
    <source>
        <dbReference type="EMBL" id="TVX87296.1"/>
    </source>
</evidence>
<dbReference type="EMBL" id="VNJK01000004">
    <property type="protein sequence ID" value="TVX87296.1"/>
    <property type="molecule type" value="Genomic_DNA"/>
</dbReference>
<dbReference type="Pfam" id="PF09604">
    <property type="entry name" value="Potass_KdpF"/>
    <property type="match status" value="1"/>
</dbReference>
<organism evidence="1 2">
    <name type="scientific">Paenibacillus agilis</name>
    <dbReference type="NCBI Taxonomy" id="3020863"/>
    <lineage>
        <taxon>Bacteria</taxon>
        <taxon>Bacillati</taxon>
        <taxon>Bacillota</taxon>
        <taxon>Bacilli</taxon>
        <taxon>Bacillales</taxon>
        <taxon>Paenibacillaceae</taxon>
        <taxon>Paenibacillus</taxon>
    </lineage>
</organism>
<dbReference type="InterPro" id="IPR011726">
    <property type="entry name" value="KdpF"/>
</dbReference>
<protein>
    <submittedName>
        <fullName evidence="1">K(+)-transporting ATPase subunit F</fullName>
    </submittedName>
</protein>
<dbReference type="GO" id="GO:0005886">
    <property type="term" value="C:plasma membrane"/>
    <property type="evidence" value="ECO:0007669"/>
    <property type="project" value="InterPro"/>
</dbReference>
<name>A0A559IHZ0_9BACL</name>
<comment type="caution">
    <text evidence="1">The sequence shown here is derived from an EMBL/GenBank/DDBJ whole genome shotgun (WGS) entry which is preliminary data.</text>
</comment>